<gene>
    <name evidence="12" type="ORF">Ari01nite_94370</name>
</gene>
<dbReference type="EC" id="2.7.13.3" evidence="2"/>
<dbReference type="InterPro" id="IPR011712">
    <property type="entry name" value="Sig_transdc_His_kin_sub3_dim/P"/>
</dbReference>
<dbReference type="CDD" id="cd16917">
    <property type="entry name" value="HATPase_UhpB-NarQ-NarX-like"/>
    <property type="match status" value="1"/>
</dbReference>
<dbReference type="GO" id="GO:0016020">
    <property type="term" value="C:membrane"/>
    <property type="evidence" value="ECO:0007669"/>
    <property type="project" value="InterPro"/>
</dbReference>
<dbReference type="GO" id="GO:0046983">
    <property type="term" value="F:protein dimerization activity"/>
    <property type="evidence" value="ECO:0007669"/>
    <property type="project" value="InterPro"/>
</dbReference>
<keyword evidence="10" id="KW-1133">Transmembrane helix</keyword>
<evidence type="ECO:0000256" key="1">
    <source>
        <dbReference type="ARBA" id="ARBA00000085"/>
    </source>
</evidence>
<evidence type="ECO:0000256" key="9">
    <source>
        <dbReference type="SAM" id="MobiDB-lite"/>
    </source>
</evidence>
<feature type="domain" description="Signal transduction histidine kinase subgroup 3 dimerisation and phosphoacceptor" evidence="11">
    <location>
        <begin position="413"/>
        <end position="478"/>
    </location>
</feature>
<dbReference type="Pfam" id="PF07730">
    <property type="entry name" value="HisKA_3"/>
    <property type="match status" value="2"/>
</dbReference>
<evidence type="ECO:0000313" key="12">
    <source>
        <dbReference type="EMBL" id="GIF01973.1"/>
    </source>
</evidence>
<feature type="transmembrane region" description="Helical" evidence="10">
    <location>
        <begin position="372"/>
        <end position="391"/>
    </location>
</feature>
<dbReference type="EMBL" id="BOMV01000116">
    <property type="protein sequence ID" value="GIF01973.1"/>
    <property type="molecule type" value="Genomic_DNA"/>
</dbReference>
<keyword evidence="10" id="KW-0812">Transmembrane</keyword>
<dbReference type="PANTHER" id="PTHR24421">
    <property type="entry name" value="NITRATE/NITRITE SENSOR PROTEIN NARX-RELATED"/>
    <property type="match status" value="1"/>
</dbReference>
<dbReference type="GO" id="GO:0005524">
    <property type="term" value="F:ATP binding"/>
    <property type="evidence" value="ECO:0007669"/>
    <property type="project" value="UniProtKB-KW"/>
</dbReference>
<name>A0A919K9M7_9ACTN</name>
<dbReference type="InterPro" id="IPR036890">
    <property type="entry name" value="HATPase_C_sf"/>
</dbReference>
<protein>
    <recommendedName>
        <fullName evidence="2">histidine kinase</fullName>
        <ecNumber evidence="2">2.7.13.3</ecNumber>
    </recommendedName>
</protein>
<dbReference type="GO" id="GO:0000155">
    <property type="term" value="F:phosphorelay sensor kinase activity"/>
    <property type="evidence" value="ECO:0007669"/>
    <property type="project" value="InterPro"/>
</dbReference>
<evidence type="ECO:0000256" key="7">
    <source>
        <dbReference type="ARBA" id="ARBA00022840"/>
    </source>
</evidence>
<evidence type="ECO:0000256" key="4">
    <source>
        <dbReference type="ARBA" id="ARBA00022679"/>
    </source>
</evidence>
<feature type="transmembrane region" description="Helical" evidence="10">
    <location>
        <begin position="68"/>
        <end position="92"/>
    </location>
</feature>
<keyword evidence="10" id="KW-0472">Membrane</keyword>
<reference evidence="12" key="1">
    <citation type="submission" date="2021-01" db="EMBL/GenBank/DDBJ databases">
        <title>Whole genome shotgun sequence of Actinoplanes rishiriensis NBRC 108556.</title>
        <authorList>
            <person name="Komaki H."/>
            <person name="Tamura T."/>
        </authorList>
    </citation>
    <scope>NUCLEOTIDE SEQUENCE</scope>
    <source>
        <strain evidence="12">NBRC 108556</strain>
    </source>
</reference>
<evidence type="ECO:0000313" key="13">
    <source>
        <dbReference type="Proteomes" id="UP000636960"/>
    </source>
</evidence>
<proteinExistence type="predicted"/>
<feature type="region of interest" description="Disordered" evidence="9">
    <location>
        <begin position="611"/>
        <end position="640"/>
    </location>
</feature>
<evidence type="ECO:0000256" key="3">
    <source>
        <dbReference type="ARBA" id="ARBA00022553"/>
    </source>
</evidence>
<evidence type="ECO:0000256" key="10">
    <source>
        <dbReference type="SAM" id="Phobius"/>
    </source>
</evidence>
<feature type="transmembrane region" description="Helical" evidence="10">
    <location>
        <begin position="104"/>
        <end position="124"/>
    </location>
</feature>
<accession>A0A919K9M7</accession>
<evidence type="ECO:0000256" key="6">
    <source>
        <dbReference type="ARBA" id="ARBA00022777"/>
    </source>
</evidence>
<organism evidence="12 13">
    <name type="scientific">Paractinoplanes rishiriensis</name>
    <dbReference type="NCBI Taxonomy" id="1050105"/>
    <lineage>
        <taxon>Bacteria</taxon>
        <taxon>Bacillati</taxon>
        <taxon>Actinomycetota</taxon>
        <taxon>Actinomycetes</taxon>
        <taxon>Micromonosporales</taxon>
        <taxon>Micromonosporaceae</taxon>
        <taxon>Paractinoplanes</taxon>
    </lineage>
</organism>
<comment type="caution">
    <text evidence="12">The sequence shown here is derived from an EMBL/GenBank/DDBJ whole genome shotgun (WGS) entry which is preliminary data.</text>
</comment>
<comment type="catalytic activity">
    <reaction evidence="1">
        <text>ATP + protein L-histidine = ADP + protein N-phospho-L-histidine.</text>
        <dbReference type="EC" id="2.7.13.3"/>
    </reaction>
</comment>
<keyword evidence="5" id="KW-0547">Nucleotide-binding</keyword>
<keyword evidence="8" id="KW-0902">Two-component regulatory system</keyword>
<dbReference type="Gene3D" id="3.30.565.10">
    <property type="entry name" value="Histidine kinase-like ATPase, C-terminal domain"/>
    <property type="match status" value="1"/>
</dbReference>
<feature type="transmembrane region" description="Helical" evidence="10">
    <location>
        <begin position="283"/>
        <end position="300"/>
    </location>
</feature>
<dbReference type="PANTHER" id="PTHR24421:SF10">
    <property type="entry name" value="NITRATE_NITRITE SENSOR PROTEIN NARQ"/>
    <property type="match status" value="1"/>
</dbReference>
<evidence type="ECO:0000259" key="11">
    <source>
        <dbReference type="Pfam" id="PF07730"/>
    </source>
</evidence>
<keyword evidence="13" id="KW-1185">Reference proteome</keyword>
<sequence length="640" mass="69712">MASPHPVPASPRLLLIDVPLIAMAVYLDHPEFFRGHLESGRDWESLYAVIVASLVLLVRWRWPMTAFLINLAHLTAASVLGAWHFGLLLLIALHAAARQSDRRVSIAAALACAIPFGIATYEWSADGFPAHILGGTVAGLTVSAWILGYWMQRAVQEQMTAKAVAHARRAERVQLARELHEIITRSVDVMRDEAAIARKALAGDPGRAARALEAVQEDGTRAMAELRRMLSVMRLSAQDEPDGHRTRRVGVRLLLDSALVATTCYIDWYVWLGQVRPMGNEKVYFFYAAVMLALLLRWRWPLAVMALHLAFAVAILEVRPDSDYIVGPLIALHAVSRLLDRRVSIQTAFVCTAPYALLFHRQGGNFSDPVDVAVTAAMCTVIVTMPWLLGYSMRRAAEGKAAARAAARERRAERLQLAHELHDIVSHTVTMMLLQAAGARAVLSSDPTRAEAAVDAIREAGDRSMTELAHLLTLITPDGAAPPAQHPGLEALNELLSHMRTTGLSVTIETTGTPADLDPSVNLTAYRIIQEALTNSTKYAGPDATAHVRLTWTDSELGIDVTDHHTGKRGTVPSTGHGLIGLQERLNAIGGDFTAGPHHDGFAVTATLPLAPAPAWPSPSDRTTISDRTGTESRPARRRH</sequence>
<keyword evidence="6" id="KW-0418">Kinase</keyword>
<keyword evidence="3" id="KW-0597">Phosphoprotein</keyword>
<dbReference type="Proteomes" id="UP000636960">
    <property type="component" value="Unassembled WGS sequence"/>
</dbReference>
<evidence type="ECO:0000256" key="8">
    <source>
        <dbReference type="ARBA" id="ARBA00023012"/>
    </source>
</evidence>
<evidence type="ECO:0000256" key="5">
    <source>
        <dbReference type="ARBA" id="ARBA00022741"/>
    </source>
</evidence>
<evidence type="ECO:0000256" key="2">
    <source>
        <dbReference type="ARBA" id="ARBA00012438"/>
    </source>
</evidence>
<dbReference type="InterPro" id="IPR050482">
    <property type="entry name" value="Sensor_HK_TwoCompSys"/>
</dbReference>
<dbReference type="Gene3D" id="1.20.5.1930">
    <property type="match status" value="2"/>
</dbReference>
<feature type="compositionally biased region" description="Basic and acidic residues" evidence="9">
    <location>
        <begin position="629"/>
        <end position="640"/>
    </location>
</feature>
<feature type="transmembrane region" description="Helical" evidence="10">
    <location>
        <begin position="130"/>
        <end position="150"/>
    </location>
</feature>
<keyword evidence="4" id="KW-0808">Transferase</keyword>
<feature type="transmembrane region" description="Helical" evidence="10">
    <location>
        <begin position="45"/>
        <end position="62"/>
    </location>
</feature>
<feature type="domain" description="Signal transduction histidine kinase subgroup 3 dimerisation and phosphoacceptor" evidence="11">
    <location>
        <begin position="171"/>
        <end position="234"/>
    </location>
</feature>
<dbReference type="AlphaFoldDB" id="A0A919K9M7"/>
<dbReference type="SUPFAM" id="SSF55874">
    <property type="entry name" value="ATPase domain of HSP90 chaperone/DNA topoisomerase II/histidine kinase"/>
    <property type="match status" value="1"/>
</dbReference>
<keyword evidence="7" id="KW-0067">ATP-binding</keyword>